<proteinExistence type="predicted"/>
<gene>
    <name evidence="1" type="ORF">S06H3_03349</name>
</gene>
<sequence length="41" mass="4562">LLALVFTPNELLSLTQKFTICDGFIIIKEYGYLAAIENTGQ</sequence>
<dbReference type="AlphaFoldDB" id="X1KDK8"/>
<reference evidence="1" key="1">
    <citation type="journal article" date="2014" name="Front. Microbiol.">
        <title>High frequency of phylogenetically diverse reductive dehalogenase-homologous genes in deep subseafloor sedimentary metagenomes.</title>
        <authorList>
            <person name="Kawai M."/>
            <person name="Futagami T."/>
            <person name="Toyoda A."/>
            <person name="Takaki Y."/>
            <person name="Nishi S."/>
            <person name="Hori S."/>
            <person name="Arai W."/>
            <person name="Tsubouchi T."/>
            <person name="Morono Y."/>
            <person name="Uchiyama I."/>
            <person name="Ito T."/>
            <person name="Fujiyama A."/>
            <person name="Inagaki F."/>
            <person name="Takami H."/>
        </authorList>
    </citation>
    <scope>NUCLEOTIDE SEQUENCE</scope>
    <source>
        <strain evidence="1">Expedition CK06-06</strain>
    </source>
</reference>
<feature type="non-terminal residue" evidence="1">
    <location>
        <position position="1"/>
    </location>
</feature>
<organism evidence="1">
    <name type="scientific">marine sediment metagenome</name>
    <dbReference type="NCBI Taxonomy" id="412755"/>
    <lineage>
        <taxon>unclassified sequences</taxon>
        <taxon>metagenomes</taxon>
        <taxon>ecological metagenomes</taxon>
    </lineage>
</organism>
<protein>
    <submittedName>
        <fullName evidence="1">Uncharacterized protein</fullName>
    </submittedName>
</protein>
<evidence type="ECO:0000313" key="1">
    <source>
        <dbReference type="EMBL" id="GAH91710.1"/>
    </source>
</evidence>
<comment type="caution">
    <text evidence="1">The sequence shown here is derived from an EMBL/GenBank/DDBJ whole genome shotgun (WGS) entry which is preliminary data.</text>
</comment>
<accession>X1KDK8</accession>
<dbReference type="EMBL" id="BARV01001082">
    <property type="protein sequence ID" value="GAH91710.1"/>
    <property type="molecule type" value="Genomic_DNA"/>
</dbReference>
<name>X1KDK8_9ZZZZ</name>